<dbReference type="PANTHER" id="PTHR11922:SF2">
    <property type="entry name" value="GMP SYNTHASE [GLUTAMINE-HYDROLYZING]"/>
    <property type="match status" value="1"/>
</dbReference>
<dbReference type="Gene3D" id="3.40.50.620">
    <property type="entry name" value="HUPs"/>
    <property type="match status" value="2"/>
</dbReference>
<dbReference type="GO" id="GO:0005524">
    <property type="term" value="F:ATP binding"/>
    <property type="evidence" value="ECO:0007669"/>
    <property type="project" value="UniProtKB-KW"/>
</dbReference>
<dbReference type="SUPFAM" id="SSF52402">
    <property type="entry name" value="Adenine nucleotide alpha hydrolases-like"/>
    <property type="match status" value="1"/>
</dbReference>
<dbReference type="AlphaFoldDB" id="A0A162CZC1"/>
<comment type="caution">
    <text evidence="6">The sequence shown here is derived from an EMBL/GenBank/DDBJ whole genome shotgun (WGS) entry which is preliminary data.</text>
</comment>
<dbReference type="Proteomes" id="UP000076858">
    <property type="component" value="Unassembled WGS sequence"/>
</dbReference>
<protein>
    <submittedName>
        <fullName evidence="6">Putative GMP synthase</fullName>
    </submittedName>
</protein>
<evidence type="ECO:0000313" key="6">
    <source>
        <dbReference type="EMBL" id="KZS21549.1"/>
    </source>
</evidence>
<dbReference type="InterPro" id="IPR014729">
    <property type="entry name" value="Rossmann-like_a/b/a_fold"/>
</dbReference>
<dbReference type="GO" id="GO:0003921">
    <property type="term" value="F:GMP synthase activity"/>
    <property type="evidence" value="ECO:0007669"/>
    <property type="project" value="TreeGrafter"/>
</dbReference>
<reference evidence="6 7" key="1">
    <citation type="submission" date="2016-03" db="EMBL/GenBank/DDBJ databases">
        <title>EvidentialGene: Evidence-directed Construction of Genes on Genomes.</title>
        <authorList>
            <person name="Gilbert D.G."/>
            <person name="Choi J.-H."/>
            <person name="Mockaitis K."/>
            <person name="Colbourne J."/>
            <person name="Pfrender M."/>
        </authorList>
    </citation>
    <scope>NUCLEOTIDE SEQUENCE [LARGE SCALE GENOMIC DNA]</scope>
    <source>
        <strain evidence="6 7">Xinb3</strain>
        <tissue evidence="6">Complete organism</tissue>
    </source>
</reference>
<keyword evidence="5" id="KW-0067">ATP-binding</keyword>
<evidence type="ECO:0000256" key="4">
    <source>
        <dbReference type="ARBA" id="ARBA00022755"/>
    </source>
</evidence>
<dbReference type="STRING" id="35525.A0A162CZC1"/>
<evidence type="ECO:0000256" key="3">
    <source>
        <dbReference type="ARBA" id="ARBA00022749"/>
    </source>
</evidence>
<organism evidence="6 7">
    <name type="scientific">Daphnia magna</name>
    <dbReference type="NCBI Taxonomy" id="35525"/>
    <lineage>
        <taxon>Eukaryota</taxon>
        <taxon>Metazoa</taxon>
        <taxon>Ecdysozoa</taxon>
        <taxon>Arthropoda</taxon>
        <taxon>Crustacea</taxon>
        <taxon>Branchiopoda</taxon>
        <taxon>Diplostraca</taxon>
        <taxon>Cladocera</taxon>
        <taxon>Anomopoda</taxon>
        <taxon>Daphniidae</taxon>
        <taxon>Daphnia</taxon>
    </lineage>
</organism>
<dbReference type="OrthoDB" id="1724632at2759"/>
<dbReference type="GO" id="GO:0005829">
    <property type="term" value="C:cytosol"/>
    <property type="evidence" value="ECO:0007669"/>
    <property type="project" value="TreeGrafter"/>
</dbReference>
<keyword evidence="3" id="KW-0332">GMP biosynthesis</keyword>
<keyword evidence="2" id="KW-0547">Nucleotide-binding</keyword>
<evidence type="ECO:0000256" key="1">
    <source>
        <dbReference type="ARBA" id="ARBA00022598"/>
    </source>
</evidence>
<proteinExistence type="predicted"/>
<gene>
    <name evidence="6" type="ORF">APZ42_011527</name>
</gene>
<name>A0A162CZC1_9CRUS</name>
<accession>A0A162CZC1</accession>
<evidence type="ECO:0000256" key="2">
    <source>
        <dbReference type="ARBA" id="ARBA00022741"/>
    </source>
</evidence>
<sequence length="246" mass="28071">MRAAVYPYVRRTVGRNKIGLILVSGGLDSAVCPALLHKALLQSDNSSRVHDIHIDNGFLLALIPDLIESASHMAFSRADAIKTHQNDSEMVRQLLIYGRVVEPLKGLRSRAGSVHRITGTSPGLSIRIIYAEELFTEAFFVKTQVLIRFMVDYANMAAKEHVLLNRFEIVTSEEECLVLEERSRRNRTVIFRLQAFTKYQADPTSYDSFTYKCLAFRAATNSLYSRMLCLKLEFSYQRLAKFKRKL</sequence>
<keyword evidence="4" id="KW-0658">Purine biosynthesis</keyword>
<keyword evidence="7" id="KW-1185">Reference proteome</keyword>
<dbReference type="EMBL" id="LRGB01000024">
    <property type="protein sequence ID" value="KZS21549.1"/>
    <property type="molecule type" value="Genomic_DNA"/>
</dbReference>
<dbReference type="PANTHER" id="PTHR11922">
    <property type="entry name" value="GMP SYNTHASE-RELATED"/>
    <property type="match status" value="1"/>
</dbReference>
<evidence type="ECO:0000256" key="5">
    <source>
        <dbReference type="ARBA" id="ARBA00022840"/>
    </source>
</evidence>
<evidence type="ECO:0000313" key="7">
    <source>
        <dbReference type="Proteomes" id="UP000076858"/>
    </source>
</evidence>
<keyword evidence="1" id="KW-0436">Ligase</keyword>